<keyword evidence="8" id="KW-0325">Glycoprotein</keyword>
<evidence type="ECO:0000256" key="3">
    <source>
        <dbReference type="ARBA" id="ARBA00008891"/>
    </source>
</evidence>
<dbReference type="InterPro" id="IPR000070">
    <property type="entry name" value="Pectinesterase_cat"/>
</dbReference>
<feature type="signal peptide" evidence="11">
    <location>
        <begin position="1"/>
        <end position="20"/>
    </location>
</feature>
<comment type="caution">
    <text evidence="13">The sequence shown here is derived from an EMBL/GenBank/DDBJ whole genome shotgun (WGS) entry which is preliminary data.</text>
</comment>
<dbReference type="Pfam" id="PF01095">
    <property type="entry name" value="Pectinesterase"/>
    <property type="match status" value="1"/>
</dbReference>
<keyword evidence="14" id="KW-1185">Reference proteome</keyword>
<evidence type="ECO:0000256" key="1">
    <source>
        <dbReference type="ARBA" id="ARBA00004191"/>
    </source>
</evidence>
<evidence type="ECO:0000256" key="10">
    <source>
        <dbReference type="ARBA" id="ARBA00057335"/>
    </source>
</evidence>
<evidence type="ECO:0000313" key="14">
    <source>
        <dbReference type="Proteomes" id="UP001293593"/>
    </source>
</evidence>
<protein>
    <recommendedName>
        <fullName evidence="4">pectinesterase</fullName>
        <ecNumber evidence="4">3.1.1.11</ecNumber>
    </recommendedName>
</protein>
<dbReference type="PANTHER" id="PTHR31321">
    <property type="entry name" value="ACYL-COA THIOESTER HYDROLASE YBHC-RELATED"/>
    <property type="match status" value="1"/>
</dbReference>
<keyword evidence="6" id="KW-0378">Hydrolase</keyword>
<keyword evidence="11" id="KW-0732">Signal</keyword>
<keyword evidence="5" id="KW-0964">Secreted</keyword>
<evidence type="ECO:0000256" key="5">
    <source>
        <dbReference type="ARBA" id="ARBA00022512"/>
    </source>
</evidence>
<dbReference type="InterPro" id="IPR011050">
    <property type="entry name" value="Pectin_lyase_fold/virulence"/>
</dbReference>
<dbReference type="PANTHER" id="PTHR31321:SF134">
    <property type="entry name" value="PECTINESTERASE"/>
    <property type="match status" value="1"/>
</dbReference>
<name>A0AAE1JVD6_9FABA</name>
<comment type="function">
    <text evidence="10">Acts in the modification of cell walls via demethylesterification of cell wall pectin.</text>
</comment>
<dbReference type="Gene3D" id="2.160.20.10">
    <property type="entry name" value="Single-stranded right-handed beta-helix, Pectin lyase-like"/>
    <property type="match status" value="1"/>
</dbReference>
<accession>A0AAE1JVD6</accession>
<dbReference type="SUPFAM" id="SSF51126">
    <property type="entry name" value="Pectin lyase-like"/>
    <property type="match status" value="1"/>
</dbReference>
<dbReference type="GO" id="GO:0030599">
    <property type="term" value="F:pectinesterase activity"/>
    <property type="evidence" value="ECO:0007669"/>
    <property type="project" value="UniProtKB-EC"/>
</dbReference>
<feature type="domain" description="Pectinesterase catalytic" evidence="12">
    <location>
        <begin position="31"/>
        <end position="314"/>
    </location>
</feature>
<evidence type="ECO:0000256" key="8">
    <source>
        <dbReference type="ARBA" id="ARBA00023180"/>
    </source>
</evidence>
<dbReference type="AlphaFoldDB" id="A0AAE1JVD6"/>
<reference evidence="13" key="1">
    <citation type="submission" date="2023-10" db="EMBL/GenBank/DDBJ databases">
        <title>Chromosome-level genome of the transformable northern wattle, Acacia crassicarpa.</title>
        <authorList>
            <person name="Massaro I."/>
            <person name="Sinha N.R."/>
            <person name="Poethig S."/>
            <person name="Leichty A.R."/>
        </authorList>
    </citation>
    <scope>NUCLEOTIDE SEQUENCE</scope>
    <source>
        <strain evidence="13">Acra3RX</strain>
        <tissue evidence="13">Leaf</tissue>
    </source>
</reference>
<dbReference type="Proteomes" id="UP001293593">
    <property type="component" value="Unassembled WGS sequence"/>
</dbReference>
<evidence type="ECO:0000256" key="4">
    <source>
        <dbReference type="ARBA" id="ARBA00013229"/>
    </source>
</evidence>
<sequence length="328" mass="36733">MQFVSRTFIFLIIFSCVCNANDCSNPSKVLTVGKIGRGKFRTIQRAINTIPIDNTRWIHIRIDAGNYTEKVIIPIDKPCVCLEGAGSSSTNVLWSDHDQTTESFTFESNAPNVIVKGIKFENSYNHPPGQDDDDKILPALAGAVRGDKTAIYDCVFKGVQDTLMDDTGRHYYHNCYIQGQTDFIFGKGQSIYQNCTIYFKSGDGRNGFIAAQKRESIKETSGYVFNGCVVDGIGQTMLGRAYGPYSRVIIANSYLSSVVDPVGWNAWHQSDVEKITFVEEENKGPGANKSKRVSWMKNMTKEELHKFLDLSYIDHEGWLNNRPSSLNS</sequence>
<dbReference type="FunFam" id="2.160.20.10:FF:000013">
    <property type="entry name" value="Pectinesterase"/>
    <property type="match status" value="1"/>
</dbReference>
<comment type="catalytic activity">
    <reaction evidence="9">
        <text>[(1-&gt;4)-alpha-D-galacturonosyl methyl ester](n) + n H2O = [(1-&gt;4)-alpha-D-galacturonosyl](n) + n methanol + n H(+)</text>
        <dbReference type="Rhea" id="RHEA:22380"/>
        <dbReference type="Rhea" id="RHEA-COMP:14570"/>
        <dbReference type="Rhea" id="RHEA-COMP:14573"/>
        <dbReference type="ChEBI" id="CHEBI:15377"/>
        <dbReference type="ChEBI" id="CHEBI:15378"/>
        <dbReference type="ChEBI" id="CHEBI:17790"/>
        <dbReference type="ChEBI" id="CHEBI:140522"/>
        <dbReference type="ChEBI" id="CHEBI:140523"/>
        <dbReference type="EC" id="3.1.1.11"/>
    </reaction>
</comment>
<dbReference type="EMBL" id="JAWXYG010000012">
    <property type="protein sequence ID" value="KAK4258305.1"/>
    <property type="molecule type" value="Genomic_DNA"/>
</dbReference>
<dbReference type="GO" id="GO:0045490">
    <property type="term" value="P:pectin catabolic process"/>
    <property type="evidence" value="ECO:0007669"/>
    <property type="project" value="TreeGrafter"/>
</dbReference>
<dbReference type="EC" id="3.1.1.11" evidence="4"/>
<comment type="pathway">
    <text evidence="2">Glycan metabolism; pectin degradation; 2-dehydro-3-deoxy-D-gluconate from pectin: step 1/5.</text>
</comment>
<evidence type="ECO:0000313" key="13">
    <source>
        <dbReference type="EMBL" id="KAK4258305.1"/>
    </source>
</evidence>
<gene>
    <name evidence="13" type="ORF">QN277_007765</name>
</gene>
<evidence type="ECO:0000256" key="11">
    <source>
        <dbReference type="SAM" id="SignalP"/>
    </source>
</evidence>
<feature type="chain" id="PRO_5042230694" description="pectinesterase" evidence="11">
    <location>
        <begin position="21"/>
        <end position="328"/>
    </location>
</feature>
<evidence type="ECO:0000256" key="9">
    <source>
        <dbReference type="ARBA" id="ARBA00047928"/>
    </source>
</evidence>
<dbReference type="InterPro" id="IPR012334">
    <property type="entry name" value="Pectin_lyas_fold"/>
</dbReference>
<dbReference type="GO" id="GO:0042545">
    <property type="term" value="P:cell wall modification"/>
    <property type="evidence" value="ECO:0007669"/>
    <property type="project" value="InterPro"/>
</dbReference>
<evidence type="ECO:0000256" key="7">
    <source>
        <dbReference type="ARBA" id="ARBA00023085"/>
    </source>
</evidence>
<evidence type="ECO:0000256" key="6">
    <source>
        <dbReference type="ARBA" id="ARBA00022801"/>
    </source>
</evidence>
<keyword evidence="7" id="KW-0063">Aspartyl esterase</keyword>
<keyword evidence="5" id="KW-0134">Cell wall</keyword>
<evidence type="ECO:0000259" key="12">
    <source>
        <dbReference type="Pfam" id="PF01095"/>
    </source>
</evidence>
<organism evidence="13 14">
    <name type="scientific">Acacia crassicarpa</name>
    <name type="common">northern wattle</name>
    <dbReference type="NCBI Taxonomy" id="499986"/>
    <lineage>
        <taxon>Eukaryota</taxon>
        <taxon>Viridiplantae</taxon>
        <taxon>Streptophyta</taxon>
        <taxon>Embryophyta</taxon>
        <taxon>Tracheophyta</taxon>
        <taxon>Spermatophyta</taxon>
        <taxon>Magnoliopsida</taxon>
        <taxon>eudicotyledons</taxon>
        <taxon>Gunneridae</taxon>
        <taxon>Pentapetalae</taxon>
        <taxon>rosids</taxon>
        <taxon>fabids</taxon>
        <taxon>Fabales</taxon>
        <taxon>Fabaceae</taxon>
        <taxon>Caesalpinioideae</taxon>
        <taxon>mimosoid clade</taxon>
        <taxon>Acacieae</taxon>
        <taxon>Acacia</taxon>
    </lineage>
</organism>
<proteinExistence type="inferred from homology"/>
<comment type="similarity">
    <text evidence="3">Belongs to the pectinesterase family.</text>
</comment>
<comment type="subcellular location">
    <subcellularLocation>
        <location evidence="1">Secreted</location>
        <location evidence="1">Cell wall</location>
    </subcellularLocation>
</comment>
<evidence type="ECO:0000256" key="2">
    <source>
        <dbReference type="ARBA" id="ARBA00005184"/>
    </source>
</evidence>